<dbReference type="PANTHER" id="PTHR33875">
    <property type="entry name" value="OS09G0542200 PROTEIN"/>
    <property type="match status" value="1"/>
</dbReference>
<accession>A0A9P3UIB4</accession>
<organism evidence="1 2">
    <name type="scientific">Lyophyllum shimeji</name>
    <name type="common">Hon-shimeji</name>
    <name type="synonym">Tricholoma shimeji</name>
    <dbReference type="NCBI Taxonomy" id="47721"/>
    <lineage>
        <taxon>Eukaryota</taxon>
        <taxon>Fungi</taxon>
        <taxon>Dikarya</taxon>
        <taxon>Basidiomycota</taxon>
        <taxon>Agaricomycotina</taxon>
        <taxon>Agaricomycetes</taxon>
        <taxon>Agaricomycetidae</taxon>
        <taxon>Agaricales</taxon>
        <taxon>Tricholomatineae</taxon>
        <taxon>Lyophyllaceae</taxon>
        <taxon>Lyophyllum</taxon>
    </lineage>
</organism>
<dbReference type="Gene3D" id="3.40.30.10">
    <property type="entry name" value="Glutaredoxin"/>
    <property type="match status" value="1"/>
</dbReference>
<gene>
    <name evidence="1" type="ORF">LshimejAT787_0110470</name>
</gene>
<dbReference type="Proteomes" id="UP001063166">
    <property type="component" value="Unassembled WGS sequence"/>
</dbReference>
<dbReference type="AlphaFoldDB" id="A0A9P3UIB4"/>
<dbReference type="OrthoDB" id="37297at2759"/>
<dbReference type="PANTHER" id="PTHR33875:SF2">
    <property type="entry name" value="ACR183CP"/>
    <property type="match status" value="1"/>
</dbReference>
<dbReference type="EMBL" id="BRPK01000001">
    <property type="protein sequence ID" value="GLB34163.1"/>
    <property type="molecule type" value="Genomic_DNA"/>
</dbReference>
<protein>
    <submittedName>
        <fullName evidence="1">Thioredoxin</fullName>
    </submittedName>
</protein>
<name>A0A9P3UIB4_LYOSH</name>
<comment type="caution">
    <text evidence="1">The sequence shown here is derived from an EMBL/GenBank/DDBJ whole genome shotgun (WGS) entry which is preliminary data.</text>
</comment>
<evidence type="ECO:0000313" key="2">
    <source>
        <dbReference type="Proteomes" id="UP001063166"/>
    </source>
</evidence>
<evidence type="ECO:0000313" key="1">
    <source>
        <dbReference type="EMBL" id="GLB34163.1"/>
    </source>
</evidence>
<keyword evidence="2" id="KW-1185">Reference proteome</keyword>
<reference evidence="1" key="1">
    <citation type="submission" date="2022-07" db="EMBL/GenBank/DDBJ databases">
        <title>The genome of Lyophyllum shimeji provides insight into the initial evolution of ectomycorrhizal fungal genome.</title>
        <authorList>
            <person name="Kobayashi Y."/>
            <person name="Shibata T."/>
            <person name="Hirakawa H."/>
            <person name="Shigenobu S."/>
            <person name="Nishiyama T."/>
            <person name="Yamada A."/>
            <person name="Hasebe M."/>
            <person name="Kawaguchi M."/>
        </authorList>
    </citation>
    <scope>NUCLEOTIDE SEQUENCE</scope>
    <source>
        <strain evidence="1">AT787</strain>
    </source>
</reference>
<proteinExistence type="predicted"/>
<sequence length="170" mass="18928">MASTIDIVLKPLLNPGGKYAGKVKVIIRLHVQPWHASSTWTHESALAVLRASPQNFWPYSLELFKNQENYFDIPTSTQTPTQVRESLAELAAKVLPARAAEEVKDMLKLKGSPNGGNAVTDDLKYNVKFSRQNSIHVSPTVLWDGLVAGEISSSWLKKEWEEFLAAKVQV</sequence>